<dbReference type="AlphaFoldDB" id="A0A816YM85"/>
<dbReference type="Proteomes" id="UP001295469">
    <property type="component" value="Chromosome A07"/>
</dbReference>
<organism evidence="1">
    <name type="scientific">Brassica napus</name>
    <name type="common">Rape</name>
    <dbReference type="NCBI Taxonomy" id="3708"/>
    <lineage>
        <taxon>Eukaryota</taxon>
        <taxon>Viridiplantae</taxon>
        <taxon>Streptophyta</taxon>
        <taxon>Embryophyta</taxon>
        <taxon>Tracheophyta</taxon>
        <taxon>Spermatophyta</taxon>
        <taxon>Magnoliopsida</taxon>
        <taxon>eudicotyledons</taxon>
        <taxon>Gunneridae</taxon>
        <taxon>Pentapetalae</taxon>
        <taxon>rosids</taxon>
        <taxon>malvids</taxon>
        <taxon>Brassicales</taxon>
        <taxon>Brassicaceae</taxon>
        <taxon>Brassiceae</taxon>
        <taxon>Brassica</taxon>
    </lineage>
</organism>
<proteinExistence type="predicted"/>
<name>A0A816YM85_BRANA</name>
<evidence type="ECO:0000313" key="1">
    <source>
        <dbReference type="EMBL" id="CAF2166461.1"/>
    </source>
</evidence>
<reference evidence="1" key="1">
    <citation type="submission" date="2021-01" db="EMBL/GenBank/DDBJ databases">
        <authorList>
            <consortium name="Genoscope - CEA"/>
            <person name="William W."/>
        </authorList>
    </citation>
    <scope>NUCLEOTIDE SEQUENCE</scope>
</reference>
<accession>A0A816YM85</accession>
<gene>
    <name evidence="1" type="ORF">DARMORV10_A07P20030.1</name>
</gene>
<sequence>MRRRHGRENNLQSLCLFRPRRRERPSTIESGCEVLLVQSIARSVLAKDVFSLI</sequence>
<dbReference type="EMBL" id="HG994361">
    <property type="protein sequence ID" value="CAF2166461.1"/>
    <property type="molecule type" value="Genomic_DNA"/>
</dbReference>
<protein>
    <submittedName>
        <fullName evidence="1">(rape) hypothetical protein</fullName>
    </submittedName>
</protein>